<protein>
    <submittedName>
        <fullName evidence="2">Uncharacterized protein</fullName>
    </submittedName>
</protein>
<gene>
    <name evidence="2" type="ORF">ENSA5_41550</name>
</gene>
<evidence type="ECO:0000256" key="1">
    <source>
        <dbReference type="SAM" id="SignalP"/>
    </source>
</evidence>
<dbReference type="Proteomes" id="UP000237968">
    <property type="component" value="Unassembled WGS sequence"/>
</dbReference>
<sequence>MQYAALMRALAVGSPLALAVALATLASTPAQAYCVSSQSATRIAAYFPSLRVPVFKPLVTVDPSRRVLFATLADDGGVLEPPSPVDPGPLGVTAGSPAVALGSEGVAAALAEQGLDAPVDVYLGEETLDEMCLGVFGIAYSIVP</sequence>
<accession>A0A2S9XMF8</accession>
<reference evidence="2 3" key="1">
    <citation type="submission" date="2018-03" db="EMBL/GenBank/DDBJ databases">
        <title>Draft Genome Sequences of the Obligatory Marine Myxobacteria Enhygromyxa salina SWB005.</title>
        <authorList>
            <person name="Poehlein A."/>
            <person name="Moghaddam J.A."/>
            <person name="Harms H."/>
            <person name="Alanjari M."/>
            <person name="Koenig G.M."/>
            <person name="Daniel R."/>
            <person name="Schaeberle T.F."/>
        </authorList>
    </citation>
    <scope>NUCLEOTIDE SEQUENCE [LARGE SCALE GENOMIC DNA]</scope>
    <source>
        <strain evidence="2 3">SWB005</strain>
    </source>
</reference>
<evidence type="ECO:0000313" key="2">
    <source>
        <dbReference type="EMBL" id="PRP94043.1"/>
    </source>
</evidence>
<evidence type="ECO:0000313" key="3">
    <source>
        <dbReference type="Proteomes" id="UP000237968"/>
    </source>
</evidence>
<dbReference type="EMBL" id="PVNK01000180">
    <property type="protein sequence ID" value="PRP94043.1"/>
    <property type="molecule type" value="Genomic_DNA"/>
</dbReference>
<feature type="chain" id="PRO_5015432281" evidence="1">
    <location>
        <begin position="33"/>
        <end position="144"/>
    </location>
</feature>
<dbReference type="AlphaFoldDB" id="A0A2S9XMF8"/>
<comment type="caution">
    <text evidence="2">The sequence shown here is derived from an EMBL/GenBank/DDBJ whole genome shotgun (WGS) entry which is preliminary data.</text>
</comment>
<keyword evidence="1" id="KW-0732">Signal</keyword>
<name>A0A2S9XMF8_9BACT</name>
<feature type="signal peptide" evidence="1">
    <location>
        <begin position="1"/>
        <end position="32"/>
    </location>
</feature>
<organism evidence="2 3">
    <name type="scientific">Enhygromyxa salina</name>
    <dbReference type="NCBI Taxonomy" id="215803"/>
    <lineage>
        <taxon>Bacteria</taxon>
        <taxon>Pseudomonadati</taxon>
        <taxon>Myxococcota</taxon>
        <taxon>Polyangia</taxon>
        <taxon>Nannocystales</taxon>
        <taxon>Nannocystaceae</taxon>
        <taxon>Enhygromyxa</taxon>
    </lineage>
</organism>
<keyword evidence="3" id="KW-1185">Reference proteome</keyword>
<proteinExistence type="predicted"/>